<protein>
    <submittedName>
        <fullName evidence="1">Uncharacterized protein</fullName>
    </submittedName>
</protein>
<gene>
    <name evidence="1" type="ORF">SBOR_0121</name>
</gene>
<evidence type="ECO:0000313" key="1">
    <source>
        <dbReference type="EMBL" id="ESZ99556.1"/>
    </source>
</evidence>
<organism evidence="1 2">
    <name type="scientific">Sclerotinia borealis (strain F-4128)</name>
    <dbReference type="NCBI Taxonomy" id="1432307"/>
    <lineage>
        <taxon>Eukaryota</taxon>
        <taxon>Fungi</taxon>
        <taxon>Dikarya</taxon>
        <taxon>Ascomycota</taxon>
        <taxon>Pezizomycotina</taxon>
        <taxon>Leotiomycetes</taxon>
        <taxon>Helotiales</taxon>
        <taxon>Sclerotiniaceae</taxon>
        <taxon>Sclerotinia</taxon>
    </lineage>
</organism>
<reference evidence="1 2" key="1">
    <citation type="journal article" date="2014" name="Genome Announc.">
        <title>Draft genome sequence of Sclerotinia borealis, a psychrophilic plant pathogenic fungus.</title>
        <authorList>
            <person name="Mardanov A.V."/>
            <person name="Beletsky A.V."/>
            <person name="Kadnikov V.V."/>
            <person name="Ignatov A.N."/>
            <person name="Ravin N.V."/>
        </authorList>
    </citation>
    <scope>NUCLEOTIDE SEQUENCE [LARGE SCALE GENOMIC DNA]</scope>
    <source>
        <strain evidence="2">F-4157</strain>
    </source>
</reference>
<dbReference type="Proteomes" id="UP000019487">
    <property type="component" value="Unassembled WGS sequence"/>
</dbReference>
<dbReference type="EMBL" id="AYSA01000004">
    <property type="protein sequence ID" value="ESZ99556.1"/>
    <property type="molecule type" value="Genomic_DNA"/>
</dbReference>
<dbReference type="HOGENOM" id="CLU_1518722_0_0_1"/>
<dbReference type="AlphaFoldDB" id="W9CUH5"/>
<comment type="caution">
    <text evidence="1">The sequence shown here is derived from an EMBL/GenBank/DDBJ whole genome shotgun (WGS) entry which is preliminary data.</text>
</comment>
<name>W9CUH5_SCLBF</name>
<evidence type="ECO:0000313" key="2">
    <source>
        <dbReference type="Proteomes" id="UP000019487"/>
    </source>
</evidence>
<sequence>MSHDSVGCRHVIRGTLVNAAQQQPRTTAEMDEGLAHCAGNYVPLYNKKWIFSWSLDTQDRHVGIMFISFSERWEELRGNLWSKCGEVLLANFQGSLCRHAISESMIFHAKFQEKDRQQNKQNKSKHVSHSRIEEELLAFQSSTEPKKFLRSSPSSIRIRLPQIQLHHDAMKAPKVKI</sequence>
<proteinExistence type="predicted"/>
<accession>W9CUH5</accession>
<keyword evidence="2" id="KW-1185">Reference proteome</keyword>